<reference evidence="2" key="1">
    <citation type="submission" date="2022-05" db="EMBL/GenBank/DDBJ databases">
        <title>Sphingomonas sp. strain MG17 Genome sequencing and assembly.</title>
        <authorList>
            <person name="Kim I."/>
        </authorList>
    </citation>
    <scope>NUCLEOTIDE SEQUENCE</scope>
    <source>
        <strain evidence="2">MG17</strain>
    </source>
</reference>
<dbReference type="Pfam" id="PF00903">
    <property type="entry name" value="Glyoxalase"/>
    <property type="match status" value="2"/>
</dbReference>
<dbReference type="PANTHER" id="PTHR21366:SF27">
    <property type="entry name" value="GLYOXALASE-LIKE DOMAIN-CONTAINING PROTEIN"/>
    <property type="match status" value="1"/>
</dbReference>
<proteinExistence type="predicted"/>
<dbReference type="SUPFAM" id="SSF54593">
    <property type="entry name" value="Glyoxalase/Bleomycin resistance protein/Dihydroxybiphenyl dioxygenase"/>
    <property type="match status" value="1"/>
</dbReference>
<dbReference type="Gene3D" id="3.10.180.10">
    <property type="entry name" value="2,3-Dihydroxybiphenyl 1,2-Dioxygenase, domain 1"/>
    <property type="match status" value="2"/>
</dbReference>
<dbReference type="EMBL" id="JAMLDX010000003">
    <property type="protein sequence ID" value="MCP3729995.1"/>
    <property type="molecule type" value="Genomic_DNA"/>
</dbReference>
<comment type="caution">
    <text evidence="2">The sequence shown here is derived from an EMBL/GenBank/DDBJ whole genome shotgun (WGS) entry which is preliminary data.</text>
</comment>
<feature type="domain" description="VOC" evidence="1">
    <location>
        <begin position="16"/>
        <end position="126"/>
    </location>
</feature>
<accession>A0A9X2HP81</accession>
<evidence type="ECO:0000313" key="3">
    <source>
        <dbReference type="Proteomes" id="UP001139451"/>
    </source>
</evidence>
<dbReference type="AlphaFoldDB" id="A0A9X2HP81"/>
<dbReference type="InterPro" id="IPR004360">
    <property type="entry name" value="Glyas_Fos-R_dOase_dom"/>
</dbReference>
<gene>
    <name evidence="2" type="ORF">M9978_06090</name>
</gene>
<dbReference type="Proteomes" id="UP001139451">
    <property type="component" value="Unassembled WGS sequence"/>
</dbReference>
<keyword evidence="3" id="KW-1185">Reference proteome</keyword>
<evidence type="ECO:0000313" key="2">
    <source>
        <dbReference type="EMBL" id="MCP3729995.1"/>
    </source>
</evidence>
<dbReference type="PANTHER" id="PTHR21366">
    <property type="entry name" value="GLYOXALASE FAMILY PROTEIN"/>
    <property type="match status" value="1"/>
</dbReference>
<feature type="domain" description="VOC" evidence="1">
    <location>
        <begin position="147"/>
        <end position="266"/>
    </location>
</feature>
<name>A0A9X2HP81_9SPHN</name>
<dbReference type="InterPro" id="IPR029068">
    <property type="entry name" value="Glyas_Bleomycin-R_OHBP_Dase"/>
</dbReference>
<dbReference type="InterPro" id="IPR050383">
    <property type="entry name" value="GlyoxalaseI/FosfomycinResist"/>
</dbReference>
<sequence length="309" mass="35211">MQLPTPVYKPAFNITRASHLVSRVSDLEASRAFYCELLGLVVSDEDSSTLWLRGLEEACHHSLVLKKGEPAVERIGLRVLTEEDLDLLEAHFRAAGFPTAWVEIPHQGRTLHTTDPAGTPLEFCATMETRPRLFAQADAYHGACALRLDHFQIVTPKVRESLDFYNGMGFRLSEYVTKDGSLEMVFLQRKGNPHDIVFANREGPRLHHCAYQVPETHHLMHVCDLFVCRDQEGQVEFGPARHFSPGLARFLYLRDPDGHRVELFPSHYHTIDIEEEPVRWEAPGFKAGGWIVPPDRWWNDTMAFAETGR</sequence>
<dbReference type="RefSeq" id="WP_254292108.1">
    <property type="nucleotide sequence ID" value="NZ_JAMLDX010000003.1"/>
</dbReference>
<dbReference type="InterPro" id="IPR037523">
    <property type="entry name" value="VOC_core"/>
</dbReference>
<evidence type="ECO:0000259" key="1">
    <source>
        <dbReference type="PROSITE" id="PS51819"/>
    </source>
</evidence>
<dbReference type="PROSITE" id="PS51819">
    <property type="entry name" value="VOC"/>
    <property type="match status" value="2"/>
</dbReference>
<protein>
    <submittedName>
        <fullName evidence="2">VOC family protein</fullName>
    </submittedName>
</protein>
<organism evidence="2 3">
    <name type="scientific">Sphingomonas tagetis</name>
    <dbReference type="NCBI Taxonomy" id="2949092"/>
    <lineage>
        <taxon>Bacteria</taxon>
        <taxon>Pseudomonadati</taxon>
        <taxon>Pseudomonadota</taxon>
        <taxon>Alphaproteobacteria</taxon>
        <taxon>Sphingomonadales</taxon>
        <taxon>Sphingomonadaceae</taxon>
        <taxon>Sphingomonas</taxon>
    </lineage>
</organism>